<dbReference type="GO" id="GO:0006357">
    <property type="term" value="P:regulation of transcription by RNA polymerase II"/>
    <property type="evidence" value="ECO:0007669"/>
    <property type="project" value="TreeGrafter"/>
</dbReference>
<name>A0A182X085_ANOQN</name>
<dbReference type="GO" id="GO:0005634">
    <property type="term" value="C:nucleus"/>
    <property type="evidence" value="ECO:0007669"/>
    <property type="project" value="TreeGrafter"/>
</dbReference>
<feature type="domain" description="MADF" evidence="3">
    <location>
        <begin position="318"/>
        <end position="411"/>
    </location>
</feature>
<dbReference type="PROSITE" id="PS51029">
    <property type="entry name" value="MADF"/>
    <property type="match status" value="3"/>
</dbReference>
<dbReference type="InterPro" id="IPR006578">
    <property type="entry name" value="MADF-dom"/>
</dbReference>
<proteinExistence type="predicted"/>
<dbReference type="PANTHER" id="PTHR12243:SF69">
    <property type="entry name" value="SI:CH73-59F11.3"/>
    <property type="match status" value="1"/>
</dbReference>
<evidence type="ECO:0000313" key="4">
    <source>
        <dbReference type="EnsemblMetazoa" id="AQUA003202-PA"/>
    </source>
</evidence>
<dbReference type="SMART" id="SM00595">
    <property type="entry name" value="MADF"/>
    <property type="match status" value="3"/>
</dbReference>
<dbReference type="AlphaFoldDB" id="A0A182X085"/>
<organism evidence="4 5">
    <name type="scientific">Anopheles quadriannulatus</name>
    <name type="common">Mosquito</name>
    <dbReference type="NCBI Taxonomy" id="34691"/>
    <lineage>
        <taxon>Eukaryota</taxon>
        <taxon>Metazoa</taxon>
        <taxon>Ecdysozoa</taxon>
        <taxon>Arthropoda</taxon>
        <taxon>Hexapoda</taxon>
        <taxon>Insecta</taxon>
        <taxon>Pterygota</taxon>
        <taxon>Neoptera</taxon>
        <taxon>Endopterygota</taxon>
        <taxon>Diptera</taxon>
        <taxon>Nematocera</taxon>
        <taxon>Culicoidea</taxon>
        <taxon>Culicidae</taxon>
        <taxon>Anophelinae</taxon>
        <taxon>Anopheles</taxon>
    </lineage>
</organism>
<dbReference type="VEuPathDB" id="VectorBase:AQUA003202"/>
<dbReference type="Proteomes" id="UP000076407">
    <property type="component" value="Unassembled WGS sequence"/>
</dbReference>
<feature type="region of interest" description="Disordered" evidence="2">
    <location>
        <begin position="416"/>
        <end position="443"/>
    </location>
</feature>
<evidence type="ECO:0000256" key="1">
    <source>
        <dbReference type="SAM" id="Coils"/>
    </source>
</evidence>
<dbReference type="Pfam" id="PF10545">
    <property type="entry name" value="MADF_DNA_bdg"/>
    <property type="match status" value="3"/>
</dbReference>
<feature type="coiled-coil region" evidence="1">
    <location>
        <begin position="546"/>
        <end position="573"/>
    </location>
</feature>
<sequence length="573" mass="66108">MGMLTDHNMYEEEYDEAAEMLVVYDPEPEIDSNSSILQQKTPLDEHSYFFSAERTLELIAIVESQPLLWDKTQLDYKNVKMTENAWRMVASKMELDVDVCKEKWTCLRAQFRKLKRRMIQSSQNGTGTDEIYQPSWYAYEAMAFLDEAVECEGDTNTVDGNNTQYCTANTKPKPPLDEYAHSLSRENTLELVSVIEGLPVLWDRANRDNKYAKKADDAWKEVARKMSVDVDVCKEKWAAMRAQFRRIRGKVLQSTSKEGSGSDQIYRPSWYAYEAMTFLNRAMDYGKSSNTTYGNIPEGTEATFVENNYFLSNENTLEFIAVVESHPLLWNKAHPDYGNVKRLEDTWQLVADEMDLDVEDCKDKWNSLRAQFRRLRRKILQSSEEATGSDQIYQPSWYAYDAMTFLTDVIQHGKAKKRRLSSPRPKPEPQSNSNAPRTSAVRKNDDGFFLDSLEILNADDDEDQEQLSSIDGSPYPSDGEEEEYLEEQEQLLAGEDSVERLEQTCDGAEDPPQPTEEAKEASSRQSCDSERQRIAPFIEILSQRLLRKEKSQLEEIENELLKVLNKYPNARID</sequence>
<feature type="region of interest" description="Disordered" evidence="2">
    <location>
        <begin position="458"/>
        <end position="530"/>
    </location>
</feature>
<dbReference type="PANTHER" id="PTHR12243">
    <property type="entry name" value="MADF DOMAIN TRANSCRIPTION FACTOR"/>
    <property type="match status" value="1"/>
</dbReference>
<dbReference type="GO" id="GO:0005667">
    <property type="term" value="C:transcription regulator complex"/>
    <property type="evidence" value="ECO:0007669"/>
    <property type="project" value="TreeGrafter"/>
</dbReference>
<feature type="domain" description="MADF" evidence="3">
    <location>
        <begin position="57"/>
        <end position="150"/>
    </location>
</feature>
<dbReference type="EnsemblMetazoa" id="AQUA003202-RA">
    <property type="protein sequence ID" value="AQUA003202-PA"/>
    <property type="gene ID" value="AQUA003202"/>
</dbReference>
<feature type="domain" description="MADF" evidence="3">
    <location>
        <begin position="190"/>
        <end position="284"/>
    </location>
</feature>
<keyword evidence="5" id="KW-1185">Reference proteome</keyword>
<evidence type="ECO:0000256" key="2">
    <source>
        <dbReference type="SAM" id="MobiDB-lite"/>
    </source>
</evidence>
<evidence type="ECO:0000313" key="5">
    <source>
        <dbReference type="Proteomes" id="UP000076407"/>
    </source>
</evidence>
<dbReference type="STRING" id="34691.A0A182X085"/>
<evidence type="ECO:0000259" key="3">
    <source>
        <dbReference type="PROSITE" id="PS51029"/>
    </source>
</evidence>
<keyword evidence="1" id="KW-0175">Coiled coil</keyword>
<accession>A0A182X085</accession>
<reference evidence="4" key="1">
    <citation type="submission" date="2020-05" db="UniProtKB">
        <authorList>
            <consortium name="EnsemblMetazoa"/>
        </authorList>
    </citation>
    <scope>IDENTIFICATION</scope>
    <source>
        <strain evidence="4">SANGQUA</strain>
    </source>
</reference>
<dbReference type="InterPro" id="IPR039353">
    <property type="entry name" value="TF_Adf1"/>
</dbReference>
<feature type="compositionally biased region" description="Acidic residues" evidence="2">
    <location>
        <begin position="478"/>
        <end position="489"/>
    </location>
</feature>
<feature type="compositionally biased region" description="Basic and acidic residues" evidence="2">
    <location>
        <begin position="516"/>
        <end position="530"/>
    </location>
</feature>
<protein>
    <recommendedName>
        <fullName evidence="3">MADF domain-containing protein</fullName>
    </recommendedName>
</protein>